<keyword evidence="1" id="KW-0472">Membrane</keyword>
<name>A0AA39UD83_9AGAR</name>
<reference evidence="2" key="1">
    <citation type="submission" date="2023-06" db="EMBL/GenBank/DDBJ databases">
        <authorList>
            <consortium name="Lawrence Berkeley National Laboratory"/>
            <person name="Ahrendt S."/>
            <person name="Sahu N."/>
            <person name="Indic B."/>
            <person name="Wong-Bajracharya J."/>
            <person name="Merenyi Z."/>
            <person name="Ke H.-M."/>
            <person name="Monk M."/>
            <person name="Kocsube S."/>
            <person name="Drula E."/>
            <person name="Lipzen A."/>
            <person name="Balint B."/>
            <person name="Henrissat B."/>
            <person name="Andreopoulos B."/>
            <person name="Martin F.M."/>
            <person name="Harder C.B."/>
            <person name="Rigling D."/>
            <person name="Ford K.L."/>
            <person name="Foster G.D."/>
            <person name="Pangilinan J."/>
            <person name="Papanicolaou A."/>
            <person name="Barry K."/>
            <person name="LaButti K."/>
            <person name="Viragh M."/>
            <person name="Koriabine M."/>
            <person name="Yan M."/>
            <person name="Riley R."/>
            <person name="Champramary S."/>
            <person name="Plett K.L."/>
            <person name="Tsai I.J."/>
            <person name="Slot J."/>
            <person name="Sipos G."/>
            <person name="Plett J."/>
            <person name="Nagy L.G."/>
            <person name="Grigoriev I.V."/>
        </authorList>
    </citation>
    <scope>NUCLEOTIDE SEQUENCE</scope>
    <source>
        <strain evidence="2">ICMP 16352</strain>
    </source>
</reference>
<proteinExistence type="predicted"/>
<protein>
    <submittedName>
        <fullName evidence="2">Uncharacterized protein</fullName>
    </submittedName>
</protein>
<evidence type="ECO:0000256" key="1">
    <source>
        <dbReference type="SAM" id="Phobius"/>
    </source>
</evidence>
<evidence type="ECO:0000313" key="3">
    <source>
        <dbReference type="Proteomes" id="UP001175227"/>
    </source>
</evidence>
<dbReference type="EMBL" id="JAUEPR010000005">
    <property type="protein sequence ID" value="KAK0484947.1"/>
    <property type="molecule type" value="Genomic_DNA"/>
</dbReference>
<keyword evidence="3" id="KW-1185">Reference proteome</keyword>
<sequence>MSRCVMVLFKVRTSPKEKMESLPDRARRSTTCFRVMRKEVTCWYTALRQGDFEVIVPGFMHNKAIHFGRKNIAYSVAILMGLAGTVYCLGYMETDGHHTTKTMVAQAKPEK</sequence>
<accession>A0AA39UD83</accession>
<keyword evidence="1" id="KW-1133">Transmembrane helix</keyword>
<dbReference type="AlphaFoldDB" id="A0AA39UD83"/>
<gene>
    <name evidence="2" type="ORF">IW261DRAFT_1416841</name>
</gene>
<evidence type="ECO:0000313" key="2">
    <source>
        <dbReference type="EMBL" id="KAK0484947.1"/>
    </source>
</evidence>
<organism evidence="2 3">
    <name type="scientific">Armillaria novae-zelandiae</name>
    <dbReference type="NCBI Taxonomy" id="153914"/>
    <lineage>
        <taxon>Eukaryota</taxon>
        <taxon>Fungi</taxon>
        <taxon>Dikarya</taxon>
        <taxon>Basidiomycota</taxon>
        <taxon>Agaricomycotina</taxon>
        <taxon>Agaricomycetes</taxon>
        <taxon>Agaricomycetidae</taxon>
        <taxon>Agaricales</taxon>
        <taxon>Marasmiineae</taxon>
        <taxon>Physalacriaceae</taxon>
        <taxon>Armillaria</taxon>
    </lineage>
</organism>
<feature type="transmembrane region" description="Helical" evidence="1">
    <location>
        <begin position="72"/>
        <end position="92"/>
    </location>
</feature>
<keyword evidence="1" id="KW-0812">Transmembrane</keyword>
<comment type="caution">
    <text evidence="2">The sequence shown here is derived from an EMBL/GenBank/DDBJ whole genome shotgun (WGS) entry which is preliminary data.</text>
</comment>
<dbReference type="Proteomes" id="UP001175227">
    <property type="component" value="Unassembled WGS sequence"/>
</dbReference>